<accession>A0A8B6X5Y9</accession>
<dbReference type="RefSeq" id="WP_028312545.1">
    <property type="nucleotide sequence ID" value="NZ_KI519499.1"/>
</dbReference>
<dbReference type="Pfam" id="PF01313">
    <property type="entry name" value="Bac_export_3"/>
    <property type="match status" value="1"/>
</dbReference>
<evidence type="ECO:0000256" key="1">
    <source>
        <dbReference type="ARBA" id="ARBA00004651"/>
    </source>
</evidence>
<comment type="subcellular location">
    <subcellularLocation>
        <location evidence="1 9">Cell membrane</location>
        <topology evidence="1">Multi-pass membrane protein</topology>
    </subcellularLocation>
    <subcellularLocation>
        <location evidence="9">Bacterial flagellum basal body</location>
    </subcellularLocation>
</comment>
<evidence type="ECO:0000313" key="11">
    <source>
        <dbReference type="RefSeq" id="WP_028312545.1"/>
    </source>
</evidence>
<dbReference type="PIRSF" id="PIRSF004669">
    <property type="entry name" value="FliQ"/>
    <property type="match status" value="1"/>
</dbReference>
<dbReference type="InterPro" id="IPR006305">
    <property type="entry name" value="FliQ"/>
</dbReference>
<protein>
    <recommendedName>
        <fullName evidence="3 9">Flagellar biosynthetic protein FliQ</fullName>
    </recommendedName>
</protein>
<evidence type="ECO:0000256" key="9">
    <source>
        <dbReference type="RuleBase" id="RU364090"/>
    </source>
</evidence>
<name>A0A8B6X5Y9_9BURK</name>
<dbReference type="PRINTS" id="PR00952">
    <property type="entry name" value="TYPE3IMQPROT"/>
</dbReference>
<keyword evidence="5 9" id="KW-0812">Transmembrane</keyword>
<keyword evidence="7 9" id="KW-0472">Membrane</keyword>
<dbReference type="NCBIfam" id="TIGR01402">
    <property type="entry name" value="fliQ"/>
    <property type="match status" value="1"/>
</dbReference>
<evidence type="ECO:0000256" key="8">
    <source>
        <dbReference type="ARBA" id="ARBA00023143"/>
    </source>
</evidence>
<dbReference type="Proteomes" id="UP000675920">
    <property type="component" value="Unplaced"/>
</dbReference>
<evidence type="ECO:0000256" key="7">
    <source>
        <dbReference type="ARBA" id="ARBA00023136"/>
    </source>
</evidence>
<dbReference type="PANTHER" id="PTHR34040:SF2">
    <property type="entry name" value="FLAGELLAR BIOSYNTHETIC PROTEIN FLIQ"/>
    <property type="match status" value="1"/>
</dbReference>
<keyword evidence="10" id="KW-1185">Reference proteome</keyword>
<dbReference type="AlphaFoldDB" id="A0A8B6X5Y9"/>
<comment type="function">
    <text evidence="9">Role in flagellar biosynthesis.</text>
</comment>
<keyword evidence="4 9" id="KW-1003">Cell membrane</keyword>
<evidence type="ECO:0000256" key="6">
    <source>
        <dbReference type="ARBA" id="ARBA00022989"/>
    </source>
</evidence>
<keyword evidence="11" id="KW-0966">Cell projection</keyword>
<keyword evidence="11" id="KW-0969">Cilium</keyword>
<organism evidence="10 11">
    <name type="scientific">Derxia gummosa DSM 723</name>
    <dbReference type="NCBI Taxonomy" id="1121388"/>
    <lineage>
        <taxon>Bacteria</taxon>
        <taxon>Pseudomonadati</taxon>
        <taxon>Pseudomonadota</taxon>
        <taxon>Betaproteobacteria</taxon>
        <taxon>Burkholderiales</taxon>
        <taxon>Alcaligenaceae</taxon>
        <taxon>Derxia</taxon>
    </lineage>
</organism>
<comment type="similarity">
    <text evidence="2 9">Belongs to the FliQ/MopD/SpaQ family.</text>
</comment>
<evidence type="ECO:0000313" key="10">
    <source>
        <dbReference type="Proteomes" id="UP000675920"/>
    </source>
</evidence>
<evidence type="ECO:0000256" key="2">
    <source>
        <dbReference type="ARBA" id="ARBA00006156"/>
    </source>
</evidence>
<dbReference type="InterPro" id="IPR002191">
    <property type="entry name" value="Bac_export_3"/>
</dbReference>
<proteinExistence type="inferred from homology"/>
<feature type="transmembrane region" description="Helical" evidence="9">
    <location>
        <begin position="50"/>
        <end position="70"/>
    </location>
</feature>
<dbReference type="GO" id="GO:0009425">
    <property type="term" value="C:bacterial-type flagellum basal body"/>
    <property type="evidence" value="ECO:0007669"/>
    <property type="project" value="UniProtKB-SubCell"/>
</dbReference>
<gene>
    <name evidence="9 11" type="primary">fliQ</name>
</gene>
<reference evidence="11" key="1">
    <citation type="submission" date="2025-08" db="UniProtKB">
        <authorList>
            <consortium name="RefSeq"/>
        </authorList>
    </citation>
    <scope>IDENTIFICATION</scope>
</reference>
<keyword evidence="6 9" id="KW-1133">Transmembrane helix</keyword>
<keyword evidence="8 9" id="KW-0975">Bacterial flagellum</keyword>
<dbReference type="GO" id="GO:0009306">
    <property type="term" value="P:protein secretion"/>
    <property type="evidence" value="ECO:0007669"/>
    <property type="project" value="InterPro"/>
</dbReference>
<evidence type="ECO:0000256" key="3">
    <source>
        <dbReference type="ARBA" id="ARBA00021718"/>
    </source>
</evidence>
<dbReference type="PANTHER" id="PTHR34040">
    <property type="entry name" value="FLAGELLAR BIOSYNTHETIC PROTEIN FLIQ"/>
    <property type="match status" value="1"/>
</dbReference>
<dbReference type="GO" id="GO:0044780">
    <property type="term" value="P:bacterial-type flagellum assembly"/>
    <property type="evidence" value="ECO:0007669"/>
    <property type="project" value="InterPro"/>
</dbReference>
<evidence type="ECO:0000256" key="4">
    <source>
        <dbReference type="ARBA" id="ARBA00022475"/>
    </source>
</evidence>
<keyword evidence="11" id="KW-0282">Flagellum</keyword>
<evidence type="ECO:0000256" key="5">
    <source>
        <dbReference type="ARBA" id="ARBA00022692"/>
    </source>
</evidence>
<dbReference type="GO" id="GO:0005886">
    <property type="term" value="C:plasma membrane"/>
    <property type="evidence" value="ECO:0007669"/>
    <property type="project" value="UniProtKB-SubCell"/>
</dbReference>
<sequence>MNSQGVITLGMHAMQVMLMVSAPLLLTSLVVGLLISIIQAATQLNEQTLSFIPKLLALIAILAIAGPWMITTLTDFLRQVIESIPGAVS</sequence>